<dbReference type="InterPro" id="IPR052523">
    <property type="entry name" value="Trichothecene_AcTrans"/>
</dbReference>
<dbReference type="OMA" id="PCYRLSF"/>
<dbReference type="CDD" id="cd04301">
    <property type="entry name" value="NAT_SF"/>
    <property type="match status" value="1"/>
</dbReference>
<dbReference type="PROSITE" id="PS51186">
    <property type="entry name" value="GNAT"/>
    <property type="match status" value="1"/>
</dbReference>
<evidence type="ECO:0000259" key="2">
    <source>
        <dbReference type="PROSITE" id="PS51186"/>
    </source>
</evidence>
<dbReference type="InterPro" id="IPR016181">
    <property type="entry name" value="Acyl_CoA_acyltransferase"/>
</dbReference>
<dbReference type="PANTHER" id="PTHR42791:SF2">
    <property type="entry name" value="N-ACETYLTRANSFERASE DOMAIN-CONTAINING PROTEIN"/>
    <property type="match status" value="1"/>
</dbReference>
<dbReference type="EMBL" id="ML734955">
    <property type="protein sequence ID" value="KAB8207684.1"/>
    <property type="molecule type" value="Genomic_DNA"/>
</dbReference>
<sequence>MPLILTETQEANAPRIAEIHMAAFHDNAMLLAQFPTSAIRAELFNTLVQKARDEVRDPQWTVLVVRDEPEFQPQQQTKTEDSSEVGQDPVRVVCPIFVSLDLSYIATDPEHERRGAASMLVKWGIEQAKKGGVLVAVESTKQGWPSYERLGFKAEGLITMVLEATREAGAEGALRDVFCLETLGNLSIQ</sequence>
<dbReference type="InterPro" id="IPR000182">
    <property type="entry name" value="GNAT_dom"/>
</dbReference>
<feature type="region of interest" description="Disordered" evidence="1">
    <location>
        <begin position="67"/>
        <end position="86"/>
    </location>
</feature>
<gene>
    <name evidence="3" type="ORF">BDV34DRAFT_223245</name>
</gene>
<dbReference type="GO" id="GO:0016747">
    <property type="term" value="F:acyltransferase activity, transferring groups other than amino-acyl groups"/>
    <property type="evidence" value="ECO:0007669"/>
    <property type="project" value="InterPro"/>
</dbReference>
<dbReference type="SUPFAM" id="SSF55729">
    <property type="entry name" value="Acyl-CoA N-acyltransferases (Nat)"/>
    <property type="match status" value="1"/>
</dbReference>
<reference evidence="3 4" key="1">
    <citation type="submission" date="2019-04" db="EMBL/GenBank/DDBJ databases">
        <title>Fungal friends and foes A comparative genomics study of 23 Aspergillus species from section Flavi.</title>
        <authorList>
            <consortium name="DOE Joint Genome Institute"/>
            <person name="Kjaerbolling I."/>
            <person name="Vesth T.C."/>
            <person name="Frisvad J.C."/>
            <person name="Nybo J.L."/>
            <person name="Theobald S."/>
            <person name="Kildgaard S."/>
            <person name="Petersen T.I."/>
            <person name="Kuo A."/>
            <person name="Sato A."/>
            <person name="Lyhne E.K."/>
            <person name="Kogle M.E."/>
            <person name="Wiebenga A."/>
            <person name="Kun R.S."/>
            <person name="Lubbers R.J."/>
            <person name="Makela M.R."/>
            <person name="Barry K."/>
            <person name="Chovatia M."/>
            <person name="Clum A."/>
            <person name="Daum C."/>
            <person name="Haridas S."/>
            <person name="He G."/>
            <person name="LaButti K."/>
            <person name="Lipzen A."/>
            <person name="Mondo S."/>
            <person name="Pangilinan J."/>
            <person name="Riley R."/>
            <person name="Salamov A."/>
            <person name="Simmons B.A."/>
            <person name="Magnuson J.K."/>
            <person name="Henrissat B."/>
            <person name="Mortensen U.H."/>
            <person name="Larsen T.O."/>
            <person name="De vries R.P."/>
            <person name="Grigoriev I.V."/>
            <person name="Machida M."/>
            <person name="Baker S.E."/>
            <person name="Andersen M.R."/>
        </authorList>
    </citation>
    <scope>NUCLEOTIDE SEQUENCE [LARGE SCALE GENOMIC DNA]</scope>
    <source>
        <strain evidence="3 4">CBS 117618</strain>
    </source>
</reference>
<accession>A0A5N6DSB9</accession>
<keyword evidence="4" id="KW-1185">Reference proteome</keyword>
<dbReference type="Proteomes" id="UP000326532">
    <property type="component" value="Unassembled WGS sequence"/>
</dbReference>
<dbReference type="VEuPathDB" id="FungiDB:BDV34DRAFT_223245"/>
<feature type="domain" description="N-acetyltransferase" evidence="2">
    <location>
        <begin position="3"/>
        <end position="181"/>
    </location>
</feature>
<evidence type="ECO:0000256" key="1">
    <source>
        <dbReference type="SAM" id="MobiDB-lite"/>
    </source>
</evidence>
<dbReference type="Gene3D" id="3.40.630.30">
    <property type="match status" value="1"/>
</dbReference>
<evidence type="ECO:0000313" key="4">
    <source>
        <dbReference type="Proteomes" id="UP000326532"/>
    </source>
</evidence>
<dbReference type="Pfam" id="PF00583">
    <property type="entry name" value="Acetyltransf_1"/>
    <property type="match status" value="1"/>
</dbReference>
<protein>
    <recommendedName>
        <fullName evidence="2">N-acetyltransferase domain-containing protein</fullName>
    </recommendedName>
</protein>
<proteinExistence type="predicted"/>
<dbReference type="PANTHER" id="PTHR42791">
    <property type="entry name" value="GNAT FAMILY ACETYLTRANSFERASE"/>
    <property type="match status" value="1"/>
</dbReference>
<organism evidence="3 4">
    <name type="scientific">Aspergillus parasiticus</name>
    <dbReference type="NCBI Taxonomy" id="5067"/>
    <lineage>
        <taxon>Eukaryota</taxon>
        <taxon>Fungi</taxon>
        <taxon>Dikarya</taxon>
        <taxon>Ascomycota</taxon>
        <taxon>Pezizomycotina</taxon>
        <taxon>Eurotiomycetes</taxon>
        <taxon>Eurotiomycetidae</taxon>
        <taxon>Eurotiales</taxon>
        <taxon>Aspergillaceae</taxon>
        <taxon>Aspergillus</taxon>
        <taxon>Aspergillus subgen. Circumdati</taxon>
    </lineage>
</organism>
<name>A0A5N6DSB9_ASPPA</name>
<dbReference type="AlphaFoldDB" id="A0A5N6DSB9"/>
<evidence type="ECO:0000313" key="3">
    <source>
        <dbReference type="EMBL" id="KAB8207684.1"/>
    </source>
</evidence>